<dbReference type="Gene3D" id="3.30.420.10">
    <property type="entry name" value="Ribonuclease H-like superfamily/Ribonuclease H"/>
    <property type="match status" value="1"/>
</dbReference>
<dbReference type="Pfam" id="PF17919">
    <property type="entry name" value="RT_RNaseH_2"/>
    <property type="match status" value="1"/>
</dbReference>
<proteinExistence type="predicted"/>
<keyword evidence="3" id="KW-1185">Reference proteome</keyword>
<dbReference type="PANTHER" id="PTHR48475">
    <property type="entry name" value="RIBONUCLEASE H"/>
    <property type="match status" value="1"/>
</dbReference>
<dbReference type="AlphaFoldDB" id="A0ABD1QHS6"/>
<dbReference type="InterPro" id="IPR036397">
    <property type="entry name" value="RNaseH_sf"/>
</dbReference>
<evidence type="ECO:0000259" key="1">
    <source>
        <dbReference type="Pfam" id="PF17919"/>
    </source>
</evidence>
<dbReference type="InterPro" id="IPR043502">
    <property type="entry name" value="DNA/RNA_pol_sf"/>
</dbReference>
<protein>
    <submittedName>
        <fullName evidence="2">Ribonuclease H</fullName>
    </submittedName>
</protein>
<evidence type="ECO:0000313" key="3">
    <source>
        <dbReference type="Proteomes" id="UP001604336"/>
    </source>
</evidence>
<gene>
    <name evidence="2" type="ORF">Adt_35824</name>
</gene>
<feature type="domain" description="Reverse transcriptase/retrotransposon-derived protein RNase H-like" evidence="1">
    <location>
        <begin position="4"/>
        <end position="76"/>
    </location>
</feature>
<dbReference type="SUPFAM" id="SSF53098">
    <property type="entry name" value="Ribonuclease H-like"/>
    <property type="match status" value="1"/>
</dbReference>
<evidence type="ECO:0000313" key="2">
    <source>
        <dbReference type="EMBL" id="KAL2475088.1"/>
    </source>
</evidence>
<name>A0ABD1QHS6_9LAMI</name>
<dbReference type="InterPro" id="IPR041577">
    <property type="entry name" value="RT_RNaseH_2"/>
</dbReference>
<dbReference type="Proteomes" id="UP001604336">
    <property type="component" value="Unassembled WGS sequence"/>
</dbReference>
<dbReference type="EMBL" id="JBFOLK010000011">
    <property type="protein sequence ID" value="KAL2475088.1"/>
    <property type="molecule type" value="Genomic_DNA"/>
</dbReference>
<accession>A0ABD1QHS6</accession>
<dbReference type="PANTHER" id="PTHR48475:SF2">
    <property type="entry name" value="RIBONUCLEASE H"/>
    <property type="match status" value="1"/>
</dbReference>
<comment type="caution">
    <text evidence="2">The sequence shown here is derived from an EMBL/GenBank/DDBJ whole genome shotgun (WGS) entry which is preliminary data.</text>
</comment>
<organism evidence="2 3">
    <name type="scientific">Abeliophyllum distichum</name>
    <dbReference type="NCBI Taxonomy" id="126358"/>
    <lineage>
        <taxon>Eukaryota</taxon>
        <taxon>Viridiplantae</taxon>
        <taxon>Streptophyta</taxon>
        <taxon>Embryophyta</taxon>
        <taxon>Tracheophyta</taxon>
        <taxon>Spermatophyta</taxon>
        <taxon>Magnoliopsida</taxon>
        <taxon>eudicotyledons</taxon>
        <taxon>Gunneridae</taxon>
        <taxon>Pentapetalae</taxon>
        <taxon>asterids</taxon>
        <taxon>lamiids</taxon>
        <taxon>Lamiales</taxon>
        <taxon>Oleaceae</taxon>
        <taxon>Forsythieae</taxon>
        <taxon>Abeliophyllum</taxon>
    </lineage>
</organism>
<sequence length="162" mass="18188">MFEWTEECEKAFQDLKILLGKAPLLSKSKNGETLLVYLAVSEKAVSSVLIREEGPVQLPVYYVSKAFQDAETRLWQTLWLNLPISSMVCLRTTPRRYQHGKLYVDGSSGEAGARAGILLVSPDGHNLNCTLRLEFKALNNDAEYEALLASLRLAQEMKARKL</sequence>
<dbReference type="InterPro" id="IPR012337">
    <property type="entry name" value="RNaseH-like_sf"/>
</dbReference>
<reference evidence="3" key="1">
    <citation type="submission" date="2024-07" db="EMBL/GenBank/DDBJ databases">
        <title>Two chromosome-level genome assemblies of Korean endemic species Abeliophyllum distichum and Forsythia ovata (Oleaceae).</title>
        <authorList>
            <person name="Jang H."/>
        </authorList>
    </citation>
    <scope>NUCLEOTIDE SEQUENCE [LARGE SCALE GENOMIC DNA]</scope>
</reference>
<dbReference type="SUPFAM" id="SSF56672">
    <property type="entry name" value="DNA/RNA polymerases"/>
    <property type="match status" value="1"/>
</dbReference>